<comment type="caution">
    <text evidence="2">The sequence shown here is derived from an EMBL/GenBank/DDBJ whole genome shotgun (WGS) entry which is preliminary data.</text>
</comment>
<accession>A0ABS6T1I7</accession>
<dbReference type="EMBL" id="JAHUZE010000001">
    <property type="protein sequence ID" value="MBV7378242.1"/>
    <property type="molecule type" value="Genomic_DNA"/>
</dbReference>
<dbReference type="InterPro" id="IPR044992">
    <property type="entry name" value="ChyE-like"/>
</dbReference>
<dbReference type="PANTHER" id="PTHR42695:SF5">
    <property type="entry name" value="GLUTAMINE AMIDOTRANSFERASE YLR126C-RELATED"/>
    <property type="match status" value="1"/>
</dbReference>
<keyword evidence="3" id="KW-1185">Reference proteome</keyword>
<dbReference type="Proteomes" id="UP000756530">
    <property type="component" value="Unassembled WGS sequence"/>
</dbReference>
<organism evidence="2 3">
    <name type="scientific">Maritimibacter dapengensis</name>
    <dbReference type="NCBI Taxonomy" id="2836868"/>
    <lineage>
        <taxon>Bacteria</taxon>
        <taxon>Pseudomonadati</taxon>
        <taxon>Pseudomonadota</taxon>
        <taxon>Alphaproteobacteria</taxon>
        <taxon>Rhodobacterales</taxon>
        <taxon>Roseobacteraceae</taxon>
        <taxon>Maritimibacter</taxon>
    </lineage>
</organism>
<sequence>MRIGILQTGHAPDAIRPETGDYSDMFARLFAGEDFDFTTYDVVDGVFPDGPDLQDGWLITGSRHGAYEDHDWIPPLEALIRDIAASGRPMVGICFGHQIIAQALGGKVEKFRGGWSVGRQAYDFGDATLHLNAWHQDQVVELPPNGVAIAESDFCKNAAMVVGKNILTVQPHPEFDREVIAGLIEHRSDAVPNELVEEARAGLSEPTDNADMAARLAAFLKKGAK</sequence>
<dbReference type="PROSITE" id="PS51273">
    <property type="entry name" value="GATASE_TYPE_1"/>
    <property type="match status" value="1"/>
</dbReference>
<dbReference type="CDD" id="cd01741">
    <property type="entry name" value="GATase1_1"/>
    <property type="match status" value="1"/>
</dbReference>
<dbReference type="Pfam" id="PF00117">
    <property type="entry name" value="GATase"/>
    <property type="match status" value="1"/>
</dbReference>
<gene>
    <name evidence="2" type="ORF">KJP28_04850</name>
</gene>
<dbReference type="InterPro" id="IPR017926">
    <property type="entry name" value="GATASE"/>
</dbReference>
<evidence type="ECO:0000313" key="2">
    <source>
        <dbReference type="EMBL" id="MBV7378242.1"/>
    </source>
</evidence>
<proteinExistence type="predicted"/>
<protein>
    <submittedName>
        <fullName evidence="2">Type 1 glutamine amidotransferase</fullName>
    </submittedName>
</protein>
<dbReference type="PANTHER" id="PTHR42695">
    <property type="entry name" value="GLUTAMINE AMIDOTRANSFERASE YLR126C-RELATED"/>
    <property type="match status" value="1"/>
</dbReference>
<reference evidence="2 3" key="1">
    <citation type="submission" date="2021-05" db="EMBL/GenBank/DDBJ databases">
        <title>Culturable bacteria isolated from Daya Bay.</title>
        <authorList>
            <person name="Zheng W."/>
            <person name="Yu S."/>
            <person name="Huang Y."/>
        </authorList>
    </citation>
    <scope>NUCLEOTIDE SEQUENCE [LARGE SCALE GENOMIC DNA]</scope>
    <source>
        <strain evidence="2 3">DP4N28-5</strain>
    </source>
</reference>
<name>A0ABS6T1I7_9RHOB</name>
<feature type="domain" description="Glutamine amidotransferase" evidence="1">
    <location>
        <begin position="77"/>
        <end position="176"/>
    </location>
</feature>
<keyword evidence="2" id="KW-0315">Glutamine amidotransferase</keyword>
<evidence type="ECO:0000259" key="1">
    <source>
        <dbReference type="Pfam" id="PF00117"/>
    </source>
</evidence>
<dbReference type="RefSeq" id="WP_218391093.1">
    <property type="nucleotide sequence ID" value="NZ_JAHUZE010000001.1"/>
</dbReference>
<evidence type="ECO:0000313" key="3">
    <source>
        <dbReference type="Proteomes" id="UP000756530"/>
    </source>
</evidence>